<name>A0A4W3GQ76_CALMI</name>
<sequence length="94" mass="10893">MVLPFINLCCFRKICSGWAGVCGRKLFCTRQVDLYKCFFHSIFGSCSLRHLIMRVTSVMCTMCKLYTKLMWQYCPLSSLCFISSLQWSVPLPQS</sequence>
<proteinExistence type="predicted"/>
<reference evidence="2" key="1">
    <citation type="journal article" date="2006" name="Science">
        <title>Ancient noncoding elements conserved in the human genome.</title>
        <authorList>
            <person name="Venkatesh B."/>
            <person name="Kirkness E.F."/>
            <person name="Loh Y.H."/>
            <person name="Halpern A.L."/>
            <person name="Lee A.P."/>
            <person name="Johnson J."/>
            <person name="Dandona N."/>
            <person name="Viswanathan L.D."/>
            <person name="Tay A."/>
            <person name="Venter J.C."/>
            <person name="Strausberg R.L."/>
            <person name="Brenner S."/>
        </authorList>
    </citation>
    <scope>NUCLEOTIDE SEQUENCE [LARGE SCALE GENOMIC DNA]</scope>
</reference>
<reference evidence="1" key="5">
    <citation type="submission" date="2025-09" db="UniProtKB">
        <authorList>
            <consortium name="Ensembl"/>
        </authorList>
    </citation>
    <scope>IDENTIFICATION</scope>
</reference>
<reference evidence="2" key="3">
    <citation type="journal article" date="2014" name="Nature">
        <title>Elephant shark genome provides unique insights into gnathostome evolution.</title>
        <authorList>
            <consortium name="International Elephant Shark Genome Sequencing Consortium"/>
            <person name="Venkatesh B."/>
            <person name="Lee A.P."/>
            <person name="Ravi V."/>
            <person name="Maurya A.K."/>
            <person name="Lian M.M."/>
            <person name="Swann J.B."/>
            <person name="Ohta Y."/>
            <person name="Flajnik M.F."/>
            <person name="Sutoh Y."/>
            <person name="Kasahara M."/>
            <person name="Hoon S."/>
            <person name="Gangu V."/>
            <person name="Roy S.W."/>
            <person name="Irimia M."/>
            <person name="Korzh V."/>
            <person name="Kondrychyn I."/>
            <person name="Lim Z.W."/>
            <person name="Tay B.H."/>
            <person name="Tohari S."/>
            <person name="Kong K.W."/>
            <person name="Ho S."/>
            <person name="Lorente-Galdos B."/>
            <person name="Quilez J."/>
            <person name="Marques-Bonet T."/>
            <person name="Raney B.J."/>
            <person name="Ingham P.W."/>
            <person name="Tay A."/>
            <person name="Hillier L.W."/>
            <person name="Minx P."/>
            <person name="Boehm T."/>
            <person name="Wilson R.K."/>
            <person name="Brenner S."/>
            <person name="Warren W.C."/>
        </authorList>
    </citation>
    <scope>NUCLEOTIDE SEQUENCE [LARGE SCALE GENOMIC DNA]</scope>
</reference>
<evidence type="ECO:0000313" key="1">
    <source>
        <dbReference type="Ensembl" id="ENSCMIP00000005701.1"/>
    </source>
</evidence>
<evidence type="ECO:0000313" key="2">
    <source>
        <dbReference type="Proteomes" id="UP000314986"/>
    </source>
</evidence>
<dbReference type="Proteomes" id="UP000314986">
    <property type="component" value="Unassembled WGS sequence"/>
</dbReference>
<protein>
    <submittedName>
        <fullName evidence="1">Uncharacterized protein</fullName>
    </submittedName>
</protein>
<accession>A0A4W3GQ76</accession>
<reference evidence="1" key="4">
    <citation type="submission" date="2025-08" db="UniProtKB">
        <authorList>
            <consortium name="Ensembl"/>
        </authorList>
    </citation>
    <scope>IDENTIFICATION</scope>
</reference>
<dbReference type="InParanoid" id="A0A4W3GQ76"/>
<dbReference type="AlphaFoldDB" id="A0A4W3GQ76"/>
<reference evidence="2" key="2">
    <citation type="journal article" date="2007" name="PLoS Biol.">
        <title>Survey sequencing and comparative analysis of the elephant shark (Callorhinchus milii) genome.</title>
        <authorList>
            <person name="Venkatesh B."/>
            <person name="Kirkness E.F."/>
            <person name="Loh Y.H."/>
            <person name="Halpern A.L."/>
            <person name="Lee A.P."/>
            <person name="Johnson J."/>
            <person name="Dandona N."/>
            <person name="Viswanathan L.D."/>
            <person name="Tay A."/>
            <person name="Venter J.C."/>
            <person name="Strausberg R.L."/>
            <person name="Brenner S."/>
        </authorList>
    </citation>
    <scope>NUCLEOTIDE SEQUENCE [LARGE SCALE GENOMIC DNA]</scope>
</reference>
<keyword evidence="2" id="KW-1185">Reference proteome</keyword>
<dbReference type="Ensembl" id="ENSCMIT00000005895.1">
    <property type="protein sequence ID" value="ENSCMIP00000005701.1"/>
    <property type="gene ID" value="ENSCMIG00000003304.1"/>
</dbReference>
<organism evidence="1 2">
    <name type="scientific">Callorhinchus milii</name>
    <name type="common">Ghost shark</name>
    <dbReference type="NCBI Taxonomy" id="7868"/>
    <lineage>
        <taxon>Eukaryota</taxon>
        <taxon>Metazoa</taxon>
        <taxon>Chordata</taxon>
        <taxon>Craniata</taxon>
        <taxon>Vertebrata</taxon>
        <taxon>Chondrichthyes</taxon>
        <taxon>Holocephali</taxon>
        <taxon>Chimaeriformes</taxon>
        <taxon>Callorhinchidae</taxon>
        <taxon>Callorhinchus</taxon>
    </lineage>
</organism>